<organism evidence="2 3">
    <name type="scientific">Phytopseudomonas flavescens</name>
    <dbReference type="NCBI Taxonomy" id="29435"/>
    <lineage>
        <taxon>Bacteria</taxon>
        <taxon>Pseudomonadati</taxon>
        <taxon>Pseudomonadota</taxon>
        <taxon>Gammaproteobacteria</taxon>
        <taxon>Pseudomonadales</taxon>
        <taxon>Pseudomonadaceae</taxon>
        <taxon>Phytopseudomonas</taxon>
    </lineage>
</organism>
<dbReference type="EMBL" id="JACBYV010000001">
    <property type="protein sequence ID" value="NYH75724.1"/>
    <property type="molecule type" value="Genomic_DNA"/>
</dbReference>
<dbReference type="RefSeq" id="WP_179539544.1">
    <property type="nucleotide sequence ID" value="NZ_JACBYV010000001.1"/>
</dbReference>
<evidence type="ECO:0000313" key="3">
    <source>
        <dbReference type="Proteomes" id="UP000578688"/>
    </source>
</evidence>
<proteinExistence type="predicted"/>
<sequence length="464" mass="51736">MIDLPSFSRLCITAVSLLMTGSVVASQISRQPAEVLQYYNAPLPSSAAQMRAWSDGDPTFPPVGHVLDKITRGDVLWLKRWREAAARVPSRDVNNWVQQWQRDLLFTTKTPEFCSFARASMERADLALKLAVSRSFASDCATAVDAKLLEAEGVPPIALVDFYASQTEAGLPPVFMPRLEQAVRSVINGSKGYEQRYAAFTLANLQQSAATQALLRIHKQIADQRLADEVAMALMRTDDAEALALANEACQRRTRDPICDSEQKQYYDGQPEQPPPVDTQFVKERITALAAAGFDRVGQLNPAQQSSADAEWLLTEAGYIHSFDVETGMFPNQHDSLLRDLATRLSPDLDDVFFEETYPPQDNGQYRLLAYADGFLYQCEAANYGDWYDVEAVLSLLNRLVEDRGLTQRFVVLHSTDQIASVAVAPRSALQFAFDQRWIVPGQAQQAMESGKAFEAEVLRDLQR</sequence>
<feature type="chain" id="PRO_5031035796" evidence="1">
    <location>
        <begin position="26"/>
        <end position="464"/>
    </location>
</feature>
<name>A0A7Z0BS97_9GAMM</name>
<gene>
    <name evidence="2" type="ORF">FHR27_004334</name>
</gene>
<keyword evidence="3" id="KW-1185">Reference proteome</keyword>
<evidence type="ECO:0000313" key="2">
    <source>
        <dbReference type="EMBL" id="NYH75724.1"/>
    </source>
</evidence>
<evidence type="ECO:0000256" key="1">
    <source>
        <dbReference type="SAM" id="SignalP"/>
    </source>
</evidence>
<reference evidence="2 3" key="1">
    <citation type="submission" date="2020-07" db="EMBL/GenBank/DDBJ databases">
        <title>Genomic analyses of the natural microbiome of Caenorhabditis elegans.</title>
        <authorList>
            <person name="Samuel B."/>
        </authorList>
    </citation>
    <scope>NUCLEOTIDE SEQUENCE [LARGE SCALE GENOMIC DNA]</scope>
    <source>
        <strain evidence="2 3">BIGb0408</strain>
    </source>
</reference>
<accession>A0A7Z0BS97</accession>
<keyword evidence="1" id="KW-0732">Signal</keyword>
<protein>
    <submittedName>
        <fullName evidence="2">Uncharacterized protein</fullName>
    </submittedName>
</protein>
<feature type="signal peptide" evidence="1">
    <location>
        <begin position="1"/>
        <end position="25"/>
    </location>
</feature>
<comment type="caution">
    <text evidence="2">The sequence shown here is derived from an EMBL/GenBank/DDBJ whole genome shotgun (WGS) entry which is preliminary data.</text>
</comment>
<dbReference type="AlphaFoldDB" id="A0A7Z0BS97"/>
<dbReference type="Proteomes" id="UP000578688">
    <property type="component" value="Unassembled WGS sequence"/>
</dbReference>